<evidence type="ECO:0000259" key="3">
    <source>
        <dbReference type="Pfam" id="PF10988"/>
    </source>
</evidence>
<gene>
    <name evidence="4" type="ORF">CLV32_4357</name>
</gene>
<feature type="domain" description="Putative auto-transporter adhesin head GIN" evidence="3">
    <location>
        <begin position="35"/>
        <end position="220"/>
    </location>
</feature>
<comment type="caution">
    <text evidence="4">The sequence shown here is derived from an EMBL/GenBank/DDBJ whole genome shotgun (WGS) entry which is preliminary data.</text>
</comment>
<evidence type="ECO:0000313" key="5">
    <source>
        <dbReference type="Proteomes" id="UP000295499"/>
    </source>
</evidence>
<dbReference type="Proteomes" id="UP000295499">
    <property type="component" value="Unassembled WGS sequence"/>
</dbReference>
<dbReference type="EMBL" id="SNWM01000006">
    <property type="protein sequence ID" value="TDO19733.1"/>
    <property type="molecule type" value="Genomic_DNA"/>
</dbReference>
<feature type="region of interest" description="Disordered" evidence="1">
    <location>
        <begin position="215"/>
        <end position="237"/>
    </location>
</feature>
<name>A0A4R6IBY0_9SPHI</name>
<keyword evidence="5" id="KW-1185">Reference proteome</keyword>
<dbReference type="Pfam" id="PF10988">
    <property type="entry name" value="DUF2807"/>
    <property type="match status" value="1"/>
</dbReference>
<dbReference type="AlphaFoldDB" id="A0A4R6IBY0"/>
<dbReference type="OrthoDB" id="942536at2"/>
<feature type="compositionally biased region" description="Polar residues" evidence="1">
    <location>
        <begin position="222"/>
        <end position="231"/>
    </location>
</feature>
<accession>A0A4R6IBY0</accession>
<evidence type="ECO:0000256" key="1">
    <source>
        <dbReference type="SAM" id="MobiDB-lite"/>
    </source>
</evidence>
<dbReference type="RefSeq" id="WP_133558948.1">
    <property type="nucleotide sequence ID" value="NZ_SNWM01000006.1"/>
</dbReference>
<evidence type="ECO:0000256" key="2">
    <source>
        <dbReference type="SAM" id="SignalP"/>
    </source>
</evidence>
<dbReference type="InterPro" id="IPR021255">
    <property type="entry name" value="DUF2807"/>
</dbReference>
<protein>
    <submittedName>
        <fullName evidence="4">Putative autotransporter adhesin-like protein</fullName>
    </submittedName>
</protein>
<feature type="signal peptide" evidence="2">
    <location>
        <begin position="1"/>
        <end position="25"/>
    </location>
</feature>
<feature type="chain" id="PRO_5021016038" evidence="2">
    <location>
        <begin position="26"/>
        <end position="237"/>
    </location>
</feature>
<keyword evidence="2" id="KW-0732">Signal</keyword>
<evidence type="ECO:0000313" key="4">
    <source>
        <dbReference type="EMBL" id="TDO19733.1"/>
    </source>
</evidence>
<organism evidence="4 5">
    <name type="scientific">Pedobacter duraquae</name>
    <dbReference type="NCBI Taxonomy" id="425511"/>
    <lineage>
        <taxon>Bacteria</taxon>
        <taxon>Pseudomonadati</taxon>
        <taxon>Bacteroidota</taxon>
        <taxon>Sphingobacteriia</taxon>
        <taxon>Sphingobacteriales</taxon>
        <taxon>Sphingobacteriaceae</taxon>
        <taxon>Pedobacter</taxon>
    </lineage>
</organism>
<sequence>MKSASLHRTFLCLVAGLTFAVSAHAQTTKNIAVNNFSGISISSGIDLYISQTGTESVKLVGDEDLIDNIAVEKDGSSIRIRYKEGFRWTNLFSKKTVKAYVTLKELKELNASGGSDVYSQNTIKSTQMEIHASGGSDIKLSLVCNDIAIHSSGGSDISLTGSASNMTLSTSGGSDVNALNFPVDYAKVSASGGSDANVHVNKALEASASGGSDVHYKGNASYKKTSSSKSGDVTRIK</sequence>
<dbReference type="Gene3D" id="2.160.20.120">
    <property type="match status" value="1"/>
</dbReference>
<reference evidence="4 5" key="1">
    <citation type="submission" date="2019-03" db="EMBL/GenBank/DDBJ databases">
        <title>Genomic Encyclopedia of Archaeal and Bacterial Type Strains, Phase II (KMG-II): from individual species to whole genera.</title>
        <authorList>
            <person name="Goeker M."/>
        </authorList>
    </citation>
    <scope>NUCLEOTIDE SEQUENCE [LARGE SCALE GENOMIC DNA]</scope>
    <source>
        <strain evidence="4 5">DSM 19034</strain>
    </source>
</reference>
<proteinExistence type="predicted"/>